<protein>
    <submittedName>
        <fullName evidence="7">Efflux RND transporter periplasmic adaptor subunit</fullName>
    </submittedName>
</protein>
<evidence type="ECO:0000313" key="8">
    <source>
        <dbReference type="Proteomes" id="UP001597118"/>
    </source>
</evidence>
<dbReference type="RefSeq" id="WP_379662238.1">
    <property type="nucleotide sequence ID" value="NZ_JBHUDG010000012.1"/>
</dbReference>
<dbReference type="SUPFAM" id="SSF111369">
    <property type="entry name" value="HlyD-like secretion proteins"/>
    <property type="match status" value="1"/>
</dbReference>
<dbReference type="EMBL" id="JBHUDG010000012">
    <property type="protein sequence ID" value="MFD1629860.1"/>
    <property type="molecule type" value="Genomic_DNA"/>
</dbReference>
<dbReference type="InterPro" id="IPR058624">
    <property type="entry name" value="MdtA-like_HH"/>
</dbReference>
<evidence type="ECO:0000259" key="3">
    <source>
        <dbReference type="Pfam" id="PF25876"/>
    </source>
</evidence>
<comment type="caution">
    <text evidence="7">The sequence shown here is derived from an EMBL/GenBank/DDBJ whole genome shotgun (WGS) entry which is preliminary data.</text>
</comment>
<feature type="coiled-coil region" evidence="2">
    <location>
        <begin position="111"/>
        <end position="138"/>
    </location>
</feature>
<gene>
    <name evidence="7" type="ORF">ACFSAH_08230</name>
</gene>
<dbReference type="Pfam" id="PF25989">
    <property type="entry name" value="YknX_C"/>
    <property type="match status" value="1"/>
</dbReference>
<dbReference type="Gene3D" id="2.40.50.100">
    <property type="match status" value="1"/>
</dbReference>
<dbReference type="Pfam" id="PF25917">
    <property type="entry name" value="BSH_RND"/>
    <property type="match status" value="1"/>
</dbReference>
<feature type="domain" description="Multidrug resistance protein MdtA-like barrel-sandwich hybrid" evidence="4">
    <location>
        <begin position="71"/>
        <end position="209"/>
    </location>
</feature>
<evidence type="ECO:0000259" key="6">
    <source>
        <dbReference type="Pfam" id="PF25989"/>
    </source>
</evidence>
<dbReference type="PANTHER" id="PTHR30158">
    <property type="entry name" value="ACRA/E-RELATED COMPONENT OF DRUG EFFLUX TRANSPORTER"/>
    <property type="match status" value="1"/>
</dbReference>
<keyword evidence="8" id="KW-1185">Reference proteome</keyword>
<dbReference type="NCBIfam" id="TIGR01730">
    <property type="entry name" value="RND_mfp"/>
    <property type="match status" value="1"/>
</dbReference>
<dbReference type="Gene3D" id="1.10.287.470">
    <property type="entry name" value="Helix hairpin bin"/>
    <property type="match status" value="1"/>
</dbReference>
<evidence type="ECO:0000256" key="2">
    <source>
        <dbReference type="SAM" id="Coils"/>
    </source>
</evidence>
<dbReference type="InterPro" id="IPR058626">
    <property type="entry name" value="MdtA-like_b-barrel"/>
</dbReference>
<accession>A0ABW4IAT4</accession>
<sequence length="377" mass="40387">MKQKKNTIMKIQSIALLFIGTGAILQSCGNKNAANGQAGAAPAVAVTTAAVTQQIVTGSESYPAIVVPINETELRAEVSGYITNIYVTDGATVNKGEKLYEIDHTRYVAAVDQAKASLKIAEANLEKVRRDVQRYRKLSEQDAIAKQTLDYAETDLNNQEAQVLAAKAALTTAVTNLDRSVIRAPFAGTVGISQVRNGALVSAGSTLLNTISTTNPINVEFQVPERSLSQFVALQKSGAKEAIQLKLSGNSIYPSHGYISTIDRAVDAGTNTIKVRARFDNPANELRAGMNASIKVLEKSAQEEMVIPYKAVQEQLGVFSVFIVGDSSKVKQQAVKLGTSFDDKVVIKEGLKLSDKVVVEGIMNLRDGATIQEQTGN</sequence>
<feature type="domain" description="Multidrug resistance protein MdtA-like beta-barrel" evidence="5">
    <location>
        <begin position="216"/>
        <end position="297"/>
    </location>
</feature>
<comment type="similarity">
    <text evidence="1">Belongs to the membrane fusion protein (MFP) (TC 8.A.1) family.</text>
</comment>
<dbReference type="Gene3D" id="2.40.420.20">
    <property type="match status" value="1"/>
</dbReference>
<name>A0ABW4IAT4_9SPHI</name>
<evidence type="ECO:0000256" key="1">
    <source>
        <dbReference type="ARBA" id="ARBA00009477"/>
    </source>
</evidence>
<dbReference type="PROSITE" id="PS51257">
    <property type="entry name" value="PROKAR_LIPOPROTEIN"/>
    <property type="match status" value="1"/>
</dbReference>
<proteinExistence type="inferred from homology"/>
<dbReference type="InterPro" id="IPR058625">
    <property type="entry name" value="MdtA-like_BSH"/>
</dbReference>
<organism evidence="7 8">
    <name type="scientific">Pseudopedobacter beijingensis</name>
    <dbReference type="NCBI Taxonomy" id="1207056"/>
    <lineage>
        <taxon>Bacteria</taxon>
        <taxon>Pseudomonadati</taxon>
        <taxon>Bacteroidota</taxon>
        <taxon>Sphingobacteriia</taxon>
        <taxon>Sphingobacteriales</taxon>
        <taxon>Sphingobacteriaceae</taxon>
        <taxon>Pseudopedobacter</taxon>
    </lineage>
</organism>
<dbReference type="InterPro" id="IPR006143">
    <property type="entry name" value="RND_pump_MFP"/>
</dbReference>
<reference evidence="8" key="1">
    <citation type="journal article" date="2019" name="Int. J. Syst. Evol. Microbiol.">
        <title>The Global Catalogue of Microorganisms (GCM) 10K type strain sequencing project: providing services to taxonomists for standard genome sequencing and annotation.</title>
        <authorList>
            <consortium name="The Broad Institute Genomics Platform"/>
            <consortium name="The Broad Institute Genome Sequencing Center for Infectious Disease"/>
            <person name="Wu L."/>
            <person name="Ma J."/>
        </authorList>
    </citation>
    <scope>NUCLEOTIDE SEQUENCE [LARGE SCALE GENOMIC DNA]</scope>
    <source>
        <strain evidence="8">CCUG 53762</strain>
    </source>
</reference>
<keyword evidence="2" id="KW-0175">Coiled coil</keyword>
<evidence type="ECO:0000313" key="7">
    <source>
        <dbReference type="EMBL" id="MFD1629860.1"/>
    </source>
</evidence>
<evidence type="ECO:0000259" key="4">
    <source>
        <dbReference type="Pfam" id="PF25917"/>
    </source>
</evidence>
<feature type="domain" description="Multidrug resistance protein MdtA-like alpha-helical hairpin" evidence="3">
    <location>
        <begin position="111"/>
        <end position="178"/>
    </location>
</feature>
<dbReference type="Proteomes" id="UP001597118">
    <property type="component" value="Unassembled WGS sequence"/>
</dbReference>
<evidence type="ECO:0000259" key="5">
    <source>
        <dbReference type="Pfam" id="PF25944"/>
    </source>
</evidence>
<feature type="domain" description="YknX-like C-terminal permuted SH3-like" evidence="6">
    <location>
        <begin position="306"/>
        <end position="372"/>
    </location>
</feature>
<dbReference type="Pfam" id="PF25944">
    <property type="entry name" value="Beta-barrel_RND"/>
    <property type="match status" value="1"/>
</dbReference>
<dbReference type="Pfam" id="PF25876">
    <property type="entry name" value="HH_MFP_RND"/>
    <property type="match status" value="1"/>
</dbReference>
<dbReference type="InterPro" id="IPR058637">
    <property type="entry name" value="YknX-like_C"/>
</dbReference>
<dbReference type="Gene3D" id="2.40.30.170">
    <property type="match status" value="1"/>
</dbReference>